<dbReference type="eggNOG" id="ENOG502TIG8">
    <property type="taxonomic scope" value="Eukaryota"/>
</dbReference>
<dbReference type="Pfam" id="PF12078">
    <property type="entry name" value="DUF3557"/>
    <property type="match status" value="1"/>
</dbReference>
<protein>
    <submittedName>
        <fullName evidence="2">F-box domain-containing protein</fullName>
    </submittedName>
</protein>
<dbReference type="PANTHER" id="PTHR31379:SF1">
    <property type="entry name" value="F-BOX C PROTEIN-RELATED"/>
    <property type="match status" value="1"/>
</dbReference>
<dbReference type="WBParaSite" id="Csp11.Scaffold629.g8323.t1">
    <property type="protein sequence ID" value="Csp11.Scaffold629.g8323.t1"/>
    <property type="gene ID" value="Csp11.Scaffold629.g8323"/>
</dbReference>
<proteinExistence type="predicted"/>
<keyword evidence="1" id="KW-1185">Reference proteome</keyword>
<sequence length="325" mass="38053">MNSKPLTYDSMKTVIQYMEPNTRFLLSSRSPSIRLIEKLVPLKVDELVFGGHFIKVNQKFYDYGVYHVDIPKPRKIFSADRKRKREEECPEYEIQISFRQGNSESFVIERVEYTGDLKKAPYSLMKFMFANRRHVPQVNKLRNAPSFPMDFKIRFRSIILWGDLGNNLEKVEPIIDESSFPLEKFFIDNGRYVDMDHEIIKTSKILEFSPRRRGILWLIHDLSNQTVKLDVTSCDFFEDGGFIRLIKHWVETDKPLGTCFMFRFCAIGEESSIQILNYVSLRIDGAVAGDKCVDIPMNNDTVLKISYERSIRNVFLIKMNVVDLE</sequence>
<organism evidence="1 2">
    <name type="scientific">Caenorhabditis tropicalis</name>
    <dbReference type="NCBI Taxonomy" id="1561998"/>
    <lineage>
        <taxon>Eukaryota</taxon>
        <taxon>Metazoa</taxon>
        <taxon>Ecdysozoa</taxon>
        <taxon>Nematoda</taxon>
        <taxon>Chromadorea</taxon>
        <taxon>Rhabditida</taxon>
        <taxon>Rhabditina</taxon>
        <taxon>Rhabditomorpha</taxon>
        <taxon>Rhabditoidea</taxon>
        <taxon>Rhabditidae</taxon>
        <taxon>Peloderinae</taxon>
        <taxon>Caenorhabditis</taxon>
    </lineage>
</organism>
<dbReference type="InterPro" id="IPR021942">
    <property type="entry name" value="DUF3557"/>
</dbReference>
<reference evidence="2" key="1">
    <citation type="submission" date="2016-11" db="UniProtKB">
        <authorList>
            <consortium name="WormBaseParasite"/>
        </authorList>
    </citation>
    <scope>IDENTIFICATION</scope>
</reference>
<evidence type="ECO:0000313" key="2">
    <source>
        <dbReference type="WBParaSite" id="Csp11.Scaffold629.g8323.t1"/>
    </source>
</evidence>
<accession>A0A1I7UDU2</accession>
<evidence type="ECO:0000313" key="1">
    <source>
        <dbReference type="Proteomes" id="UP000095282"/>
    </source>
</evidence>
<dbReference type="Proteomes" id="UP000095282">
    <property type="component" value="Unplaced"/>
</dbReference>
<dbReference type="AlphaFoldDB" id="A0A1I7UDU2"/>
<name>A0A1I7UDU2_9PELO</name>
<dbReference type="PANTHER" id="PTHR31379">
    <property type="entry name" value="F-BOX C PROTEIN-RELATED-RELATED"/>
    <property type="match status" value="1"/>
</dbReference>